<comment type="caution">
    <text evidence="2">The sequence shown here is derived from an EMBL/GenBank/DDBJ whole genome shotgun (WGS) entry which is preliminary data.</text>
</comment>
<dbReference type="EMBL" id="BNJQ01000012">
    <property type="protein sequence ID" value="GHP06396.1"/>
    <property type="molecule type" value="Genomic_DNA"/>
</dbReference>
<gene>
    <name evidence="2" type="ORF">PPROV_000514100</name>
</gene>
<keyword evidence="3" id="KW-1185">Reference proteome</keyword>
<dbReference type="Proteomes" id="UP000660262">
    <property type="component" value="Unassembled WGS sequence"/>
</dbReference>
<protein>
    <submittedName>
        <fullName evidence="2">Sae1ap protein</fullName>
    </submittedName>
</protein>
<evidence type="ECO:0000259" key="1">
    <source>
        <dbReference type="Pfam" id="PF00899"/>
    </source>
</evidence>
<dbReference type="PANTHER" id="PTHR10953:SF162">
    <property type="entry name" value="SUMO-ACTIVATING ENZYME SUBUNIT 1"/>
    <property type="match status" value="1"/>
</dbReference>
<dbReference type="OrthoDB" id="1708823at2759"/>
<dbReference type="Gene3D" id="3.40.50.720">
    <property type="entry name" value="NAD(P)-binding Rossmann-like Domain"/>
    <property type="match status" value="1"/>
</dbReference>
<dbReference type="Pfam" id="PF00899">
    <property type="entry name" value="ThiF"/>
    <property type="match status" value="1"/>
</dbReference>
<dbReference type="InterPro" id="IPR045886">
    <property type="entry name" value="ThiF/MoeB/HesA"/>
</dbReference>
<dbReference type="PANTHER" id="PTHR10953">
    <property type="entry name" value="UBIQUITIN-ACTIVATING ENZYME E1"/>
    <property type="match status" value="1"/>
</dbReference>
<proteinExistence type="predicted"/>
<reference evidence="2" key="1">
    <citation type="submission" date="2020-10" db="EMBL/GenBank/DDBJ databases">
        <title>Unveiling of a novel bifunctional photoreceptor, Dualchrome1, isolated from a cosmopolitan green alga.</title>
        <authorList>
            <person name="Suzuki S."/>
            <person name="Kawachi M."/>
        </authorList>
    </citation>
    <scope>NUCLEOTIDE SEQUENCE</scope>
    <source>
        <strain evidence="2">NIES 2893</strain>
    </source>
</reference>
<dbReference type="InterPro" id="IPR000594">
    <property type="entry name" value="ThiF_NAD_FAD-bd"/>
</dbReference>
<feature type="domain" description="THIF-type NAD/FAD binding fold" evidence="1">
    <location>
        <begin position="16"/>
        <end position="312"/>
    </location>
</feature>
<dbReference type="GO" id="GO:0031510">
    <property type="term" value="C:SUMO activating enzyme complex"/>
    <property type="evidence" value="ECO:0007669"/>
    <property type="project" value="TreeGrafter"/>
</dbReference>
<dbReference type="AlphaFoldDB" id="A0A830HGE1"/>
<accession>A0A830HGE1</accession>
<name>A0A830HGE1_9CHLO</name>
<evidence type="ECO:0000313" key="2">
    <source>
        <dbReference type="EMBL" id="GHP06396.1"/>
    </source>
</evidence>
<dbReference type="SUPFAM" id="SSF69572">
    <property type="entry name" value="Activating enzymes of the ubiquitin-like proteins"/>
    <property type="match status" value="1"/>
</dbReference>
<dbReference type="GO" id="GO:0016925">
    <property type="term" value="P:protein sumoylation"/>
    <property type="evidence" value="ECO:0007669"/>
    <property type="project" value="TreeGrafter"/>
</dbReference>
<dbReference type="GO" id="GO:0005737">
    <property type="term" value="C:cytoplasm"/>
    <property type="evidence" value="ECO:0007669"/>
    <property type="project" value="TreeGrafter"/>
</dbReference>
<dbReference type="InterPro" id="IPR035985">
    <property type="entry name" value="Ubiquitin-activating_enz"/>
</dbReference>
<evidence type="ECO:0000313" key="3">
    <source>
        <dbReference type="Proteomes" id="UP000660262"/>
    </source>
</evidence>
<dbReference type="GO" id="GO:0019948">
    <property type="term" value="F:SUMO activating enzyme activity"/>
    <property type="evidence" value="ECO:0007669"/>
    <property type="project" value="TreeGrafter"/>
</dbReference>
<sequence>MAAKITELSASEKKVYDRQLRVWGVDTQLRLSNASLLLVNATSLLAAETAKNLVLAGVGSLTVVDNTPLSSPTRPASNTNNYLVNAASSSSDSHETYGSALAASLQELNPLVRVHHVCTSASSLSADTLAGATLVAAFGLSTADFDSISRLCRAQSKPYYLGASAGGYAFWFSDLGDEVQYEGDGKEAGRMLSKRFVSLKDALAADWASMPRRMTKGYALLRAVWTTAPELFSTGVVPDVQGVLHALASQPCKETLKSSAENVRAWLNDEVAPFAPECEDIAICSVVGGVLANEVLKSISRKGEPAGNFFFYGQDLVASQGAVEKAYSSSNNPYYLGASAGGYAFWFSDVGDEVQYEGDGKQADW</sequence>
<organism evidence="2 3">
    <name type="scientific">Pycnococcus provasolii</name>
    <dbReference type="NCBI Taxonomy" id="41880"/>
    <lineage>
        <taxon>Eukaryota</taxon>
        <taxon>Viridiplantae</taxon>
        <taxon>Chlorophyta</taxon>
        <taxon>Pseudoscourfieldiophyceae</taxon>
        <taxon>Pseudoscourfieldiales</taxon>
        <taxon>Pycnococcaceae</taxon>
        <taxon>Pycnococcus</taxon>
    </lineage>
</organism>